<protein>
    <recommendedName>
        <fullName evidence="2">CCHC-type domain-containing protein</fullName>
    </recommendedName>
</protein>
<dbReference type="SMART" id="SM00343">
    <property type="entry name" value="ZnF_C2HC"/>
    <property type="match status" value="2"/>
</dbReference>
<dbReference type="EMBL" id="GL448047">
    <property type="protein sequence ID" value="EFN85436.1"/>
    <property type="molecule type" value="Genomic_DNA"/>
</dbReference>
<name>E2BFU4_HARSA</name>
<organism evidence="4">
    <name type="scientific">Harpegnathos saltator</name>
    <name type="common">Jerdon's jumping ant</name>
    <dbReference type="NCBI Taxonomy" id="610380"/>
    <lineage>
        <taxon>Eukaryota</taxon>
        <taxon>Metazoa</taxon>
        <taxon>Ecdysozoa</taxon>
        <taxon>Arthropoda</taxon>
        <taxon>Hexapoda</taxon>
        <taxon>Insecta</taxon>
        <taxon>Pterygota</taxon>
        <taxon>Neoptera</taxon>
        <taxon>Endopterygota</taxon>
        <taxon>Hymenoptera</taxon>
        <taxon>Apocrita</taxon>
        <taxon>Aculeata</taxon>
        <taxon>Formicoidea</taxon>
        <taxon>Formicidae</taxon>
        <taxon>Ponerinae</taxon>
        <taxon>Ponerini</taxon>
        <taxon>Harpegnathos</taxon>
    </lineage>
</organism>
<dbReference type="GO" id="GO:0003676">
    <property type="term" value="F:nucleic acid binding"/>
    <property type="evidence" value="ECO:0007669"/>
    <property type="project" value="InterPro"/>
</dbReference>
<evidence type="ECO:0000259" key="2">
    <source>
        <dbReference type="PROSITE" id="PS50158"/>
    </source>
</evidence>
<reference evidence="3 4" key="1">
    <citation type="journal article" date="2010" name="Science">
        <title>Genomic comparison of the ants Camponotus floridanus and Harpegnathos saltator.</title>
        <authorList>
            <person name="Bonasio R."/>
            <person name="Zhang G."/>
            <person name="Ye C."/>
            <person name="Mutti N.S."/>
            <person name="Fang X."/>
            <person name="Qin N."/>
            <person name="Donahue G."/>
            <person name="Yang P."/>
            <person name="Li Q."/>
            <person name="Li C."/>
            <person name="Zhang P."/>
            <person name="Huang Z."/>
            <person name="Berger S.L."/>
            <person name="Reinberg D."/>
            <person name="Wang J."/>
            <person name="Liebig J."/>
        </authorList>
    </citation>
    <scope>NUCLEOTIDE SEQUENCE [LARGE SCALE GENOMIC DNA]</scope>
    <source>
        <strain evidence="3 4">R22 G/1</strain>
    </source>
</reference>
<evidence type="ECO:0000313" key="4">
    <source>
        <dbReference type="Proteomes" id="UP000008237"/>
    </source>
</evidence>
<dbReference type="InterPro" id="IPR036875">
    <property type="entry name" value="Znf_CCHC_sf"/>
</dbReference>
<feature type="domain" description="CCHC-type" evidence="2">
    <location>
        <begin position="25"/>
        <end position="39"/>
    </location>
</feature>
<dbReference type="Proteomes" id="UP000008237">
    <property type="component" value="Unassembled WGS sequence"/>
</dbReference>
<feature type="non-terminal residue" evidence="3">
    <location>
        <position position="85"/>
    </location>
</feature>
<dbReference type="GO" id="GO:0008270">
    <property type="term" value="F:zinc ion binding"/>
    <property type="evidence" value="ECO:0007669"/>
    <property type="project" value="UniProtKB-KW"/>
</dbReference>
<dbReference type="SUPFAM" id="SSF57756">
    <property type="entry name" value="Retrovirus zinc finger-like domains"/>
    <property type="match status" value="1"/>
</dbReference>
<keyword evidence="1" id="KW-0863">Zinc-finger</keyword>
<accession>E2BFU4</accession>
<sequence length="85" mass="8990">LQCYRCLHYEHMAAACQFENGLAGRCFRCGGSGHVAQGCTAEVRCPLCHSEGKEAGHRMGGRACKVVPRTAPKGGSLRTVRGGGK</sequence>
<proteinExistence type="predicted"/>
<dbReference type="InterPro" id="IPR001878">
    <property type="entry name" value="Znf_CCHC"/>
</dbReference>
<dbReference type="Gene3D" id="4.10.60.10">
    <property type="entry name" value="Zinc finger, CCHC-type"/>
    <property type="match status" value="1"/>
</dbReference>
<keyword evidence="1" id="KW-0862">Zinc</keyword>
<evidence type="ECO:0000256" key="1">
    <source>
        <dbReference type="PROSITE-ProRule" id="PRU00047"/>
    </source>
</evidence>
<gene>
    <name evidence="3" type="ORF">EAI_03453</name>
</gene>
<dbReference type="AlphaFoldDB" id="E2BFU4"/>
<dbReference type="InParanoid" id="E2BFU4"/>
<keyword evidence="1" id="KW-0479">Metal-binding</keyword>
<dbReference type="PROSITE" id="PS50158">
    <property type="entry name" value="ZF_CCHC"/>
    <property type="match status" value="1"/>
</dbReference>
<evidence type="ECO:0000313" key="3">
    <source>
        <dbReference type="EMBL" id="EFN85436.1"/>
    </source>
</evidence>
<keyword evidence="4" id="KW-1185">Reference proteome</keyword>
<feature type="non-terminal residue" evidence="3">
    <location>
        <position position="1"/>
    </location>
</feature>